<dbReference type="Proteomes" id="UP001165575">
    <property type="component" value="Unassembled WGS sequence"/>
</dbReference>
<protein>
    <recommendedName>
        <fullName evidence="3">Transketolase-like pyrimidine-binding domain-containing protein</fullName>
    </recommendedName>
</protein>
<name>A0ABT3WQR8_9PROT</name>
<dbReference type="Gene3D" id="3.40.50.970">
    <property type="match status" value="1"/>
</dbReference>
<reference evidence="1 2" key="1">
    <citation type="submission" date="2022-07" db="EMBL/GenBank/DDBJ databases">
        <title>Bombella genomes.</title>
        <authorList>
            <person name="Harer L."/>
            <person name="Styblova S."/>
            <person name="Ehrmann M."/>
        </authorList>
    </citation>
    <scope>NUCLEOTIDE SEQUENCE [LARGE SCALE GENOMIC DNA]</scope>
    <source>
        <strain evidence="1 2">TMW 2.2556</strain>
    </source>
</reference>
<accession>A0ABT3WQR8</accession>
<dbReference type="InterPro" id="IPR029061">
    <property type="entry name" value="THDP-binding"/>
</dbReference>
<sequence length="83" mass="8765">MTKGLYSKYGDRVIDAPPTEMAYVGAAVGAALSGVPVVAEVPFIDVMGVCFVPAFKPSGEDSLYVWRHGRDSVGHPHDGWGGD</sequence>
<dbReference type="RefSeq" id="WP_266137774.1">
    <property type="nucleotide sequence ID" value="NZ_JANIDX010000005.1"/>
</dbReference>
<comment type="caution">
    <text evidence="1">The sequence shown here is derived from an EMBL/GenBank/DDBJ whole genome shotgun (WGS) entry which is preliminary data.</text>
</comment>
<dbReference type="EMBL" id="JANIDX010000005">
    <property type="protein sequence ID" value="MCX5619993.1"/>
    <property type="molecule type" value="Genomic_DNA"/>
</dbReference>
<dbReference type="SUPFAM" id="SSF52518">
    <property type="entry name" value="Thiamin diphosphate-binding fold (THDP-binding)"/>
    <property type="match status" value="1"/>
</dbReference>
<gene>
    <name evidence="1" type="ORF">NQF89_06095</name>
</gene>
<keyword evidence="2" id="KW-1185">Reference proteome</keyword>
<organism evidence="1 2">
    <name type="scientific">Bombella pollinis</name>
    <dbReference type="NCBI Taxonomy" id="2967337"/>
    <lineage>
        <taxon>Bacteria</taxon>
        <taxon>Pseudomonadati</taxon>
        <taxon>Pseudomonadota</taxon>
        <taxon>Alphaproteobacteria</taxon>
        <taxon>Acetobacterales</taxon>
        <taxon>Acetobacteraceae</taxon>
        <taxon>Bombella</taxon>
    </lineage>
</organism>
<proteinExistence type="predicted"/>
<evidence type="ECO:0008006" key="3">
    <source>
        <dbReference type="Google" id="ProtNLM"/>
    </source>
</evidence>
<evidence type="ECO:0000313" key="2">
    <source>
        <dbReference type="Proteomes" id="UP001165575"/>
    </source>
</evidence>
<evidence type="ECO:0000313" key="1">
    <source>
        <dbReference type="EMBL" id="MCX5619993.1"/>
    </source>
</evidence>